<evidence type="ECO:0000313" key="2">
    <source>
        <dbReference type="Proteomes" id="UP000694540"/>
    </source>
</evidence>
<name>A0A8C3WFP5_9CETA</name>
<dbReference type="Ensembl" id="ENSCWAT00000014669.1">
    <property type="protein sequence ID" value="ENSCWAP00000013505.1"/>
    <property type="gene ID" value="ENSCWAG00000010479.1"/>
</dbReference>
<dbReference type="Proteomes" id="UP000694540">
    <property type="component" value="Unplaced"/>
</dbReference>
<proteinExistence type="predicted"/>
<dbReference type="AlphaFoldDB" id="A0A8C3WFP5"/>
<organism evidence="1 2">
    <name type="scientific">Catagonus wagneri</name>
    <name type="common">Chacoan peccary</name>
    <dbReference type="NCBI Taxonomy" id="51154"/>
    <lineage>
        <taxon>Eukaryota</taxon>
        <taxon>Metazoa</taxon>
        <taxon>Chordata</taxon>
        <taxon>Craniata</taxon>
        <taxon>Vertebrata</taxon>
        <taxon>Euteleostomi</taxon>
        <taxon>Mammalia</taxon>
        <taxon>Eutheria</taxon>
        <taxon>Laurasiatheria</taxon>
        <taxon>Artiodactyla</taxon>
        <taxon>Suina</taxon>
        <taxon>Tayassuidae</taxon>
        <taxon>Catagonus</taxon>
    </lineage>
</organism>
<protein>
    <submittedName>
        <fullName evidence="1">Uncharacterized protein</fullName>
    </submittedName>
</protein>
<evidence type="ECO:0000313" key="1">
    <source>
        <dbReference type="Ensembl" id="ENSCWAP00000013505.1"/>
    </source>
</evidence>
<reference evidence="1" key="1">
    <citation type="submission" date="2025-08" db="UniProtKB">
        <authorList>
            <consortium name="Ensembl"/>
        </authorList>
    </citation>
    <scope>IDENTIFICATION</scope>
</reference>
<sequence>FSSIQGPFSPITLRAGDEKLAAVCTGTTVCLMETNKSCMSKFKIFICKRPSVDTGDSSTISLSREKGNISNLQEVLPKPLPVEGTPLVSYWNPIFSTTKKKETWNDDRHNVCKELDLHAANLLPSALSLLRWLGWLPEPYLAANADIKEHHGVDRA</sequence>
<accession>A0A8C3WFP5</accession>
<reference evidence="1" key="2">
    <citation type="submission" date="2025-09" db="UniProtKB">
        <authorList>
            <consortium name="Ensembl"/>
        </authorList>
    </citation>
    <scope>IDENTIFICATION</scope>
</reference>
<dbReference type="GeneTree" id="ENSGT00700000105447"/>
<keyword evidence="2" id="KW-1185">Reference proteome</keyword>